<reference evidence="1 2" key="1">
    <citation type="submission" date="2010-04" db="EMBL/GenBank/DDBJ databases">
        <title>The Genome Sequence of Escherichia coli H605.</title>
        <authorList>
            <consortium name="The Broad Institute Genome Sequencing Platform"/>
            <consortium name="The Broad Institute Genome Sequencing Center for Infectious Disease"/>
            <person name="Feldgarden M."/>
            <person name="Gordon D.M."/>
            <person name="Johnson J.R."/>
            <person name="Johnston B.D."/>
            <person name="Young S."/>
            <person name="Zeng Q."/>
            <person name="Koehrsen M."/>
            <person name="Alvarado L."/>
            <person name="Berlin A.M."/>
            <person name="Borenstein D."/>
            <person name="Chapman S.B."/>
            <person name="Chen Z."/>
            <person name="Engels R."/>
            <person name="Freedman E."/>
            <person name="Gellesch M."/>
            <person name="Goldberg J."/>
            <person name="Griggs A."/>
            <person name="Gujja S."/>
            <person name="Heilman E.R."/>
            <person name="Heiman D.I."/>
            <person name="Hepburn T.A."/>
            <person name="Howarth C."/>
            <person name="Jen D."/>
            <person name="Larson L."/>
            <person name="Mehta T."/>
            <person name="Park D."/>
            <person name="Pearson M."/>
            <person name="Richards J."/>
            <person name="Roberts A."/>
            <person name="Saif S."/>
            <person name="Shea T.D."/>
            <person name="Shenoy N."/>
            <person name="Sisk P."/>
            <person name="Stolte C."/>
            <person name="Sykes S.N."/>
            <person name="Walk T."/>
            <person name="White J."/>
            <person name="Yandava C."/>
            <person name="Haas B."/>
            <person name="Henn M.R."/>
            <person name="Nusbaum C."/>
            <person name="Birren B."/>
        </authorList>
    </citation>
    <scope>NUCLEOTIDE SEQUENCE [LARGE SCALE GENOMIC DNA]</scope>
    <source>
        <strain evidence="1 2">H605</strain>
    </source>
</reference>
<name>A0AAJ3P1Y9_ECOLX</name>
<evidence type="ECO:0000313" key="2">
    <source>
        <dbReference type="Proteomes" id="UP000243401"/>
    </source>
</evidence>
<evidence type="ECO:0000313" key="1">
    <source>
        <dbReference type="EMBL" id="OSL50276.1"/>
    </source>
</evidence>
<dbReference type="GeneID" id="86859563"/>
<gene>
    <name evidence="1" type="ORF">EATG_01150</name>
</gene>
<dbReference type="Proteomes" id="UP000243401">
    <property type="component" value="Unassembled WGS sequence"/>
</dbReference>
<dbReference type="RefSeq" id="WP_137598442.1">
    <property type="nucleotide sequence ID" value="NZ_ADJX01000002.1"/>
</dbReference>
<sequence>MSHQDELPLPGVSEVDEVKRQWLQGMRHTGDTVSEDIAEPEPTDVLAEFIRQHSVAGQLVARGVFLSPPYSVAEEDLSVFLEGIKQNGDYADIACITGTHDDYYYSTQAMSENYAAMSLQVVEQDICRAIAHVVRFECQTYPRPYKVAMLRQAPYYFQDAQIEAAIAAMDVAPEYADIRQVESSTAVLYLFSERYMSYGKAYGLCEWFEVEQFQNP</sequence>
<dbReference type="InterPro" id="IPR058229">
    <property type="entry name" value="YdhW-like"/>
</dbReference>
<organism evidence="1 2">
    <name type="scientific">Escherichia coli H605</name>
    <dbReference type="NCBI Taxonomy" id="656410"/>
    <lineage>
        <taxon>Bacteria</taxon>
        <taxon>Pseudomonadati</taxon>
        <taxon>Pseudomonadota</taxon>
        <taxon>Gammaproteobacteria</taxon>
        <taxon>Enterobacterales</taxon>
        <taxon>Enterobacteriaceae</taxon>
        <taxon>Escherichia</taxon>
    </lineage>
</organism>
<protein>
    <submittedName>
        <fullName evidence="1">Uncharacterized protein</fullName>
    </submittedName>
</protein>
<dbReference type="AlphaFoldDB" id="A0AAJ3P1Y9"/>
<dbReference type="EMBL" id="ADJX01000002">
    <property type="protein sequence ID" value="OSL50276.1"/>
    <property type="molecule type" value="Genomic_DNA"/>
</dbReference>
<dbReference type="NCBIfam" id="NF007411">
    <property type="entry name" value="PRK09947.1"/>
    <property type="match status" value="1"/>
</dbReference>
<proteinExistence type="predicted"/>
<accession>A0AAJ3P1Y9</accession>
<comment type="caution">
    <text evidence="1">The sequence shown here is derived from an EMBL/GenBank/DDBJ whole genome shotgun (WGS) entry which is preliminary data.</text>
</comment>